<feature type="chain" id="PRO_5040411673" evidence="1">
    <location>
        <begin position="18"/>
        <end position="147"/>
    </location>
</feature>
<evidence type="ECO:0000313" key="2">
    <source>
        <dbReference type="EMBL" id="CAG8649128.1"/>
    </source>
</evidence>
<proteinExistence type="predicted"/>
<organism evidence="2 3">
    <name type="scientific">Ambispora leptoticha</name>
    <dbReference type="NCBI Taxonomy" id="144679"/>
    <lineage>
        <taxon>Eukaryota</taxon>
        <taxon>Fungi</taxon>
        <taxon>Fungi incertae sedis</taxon>
        <taxon>Mucoromycota</taxon>
        <taxon>Glomeromycotina</taxon>
        <taxon>Glomeromycetes</taxon>
        <taxon>Archaeosporales</taxon>
        <taxon>Ambisporaceae</taxon>
        <taxon>Ambispora</taxon>
    </lineage>
</organism>
<dbReference type="AlphaFoldDB" id="A0A9N9H2X9"/>
<dbReference type="Proteomes" id="UP000789508">
    <property type="component" value="Unassembled WGS sequence"/>
</dbReference>
<name>A0A9N9H2X9_9GLOM</name>
<reference evidence="2" key="1">
    <citation type="submission" date="2021-06" db="EMBL/GenBank/DDBJ databases">
        <authorList>
            <person name="Kallberg Y."/>
            <person name="Tangrot J."/>
            <person name="Rosling A."/>
        </authorList>
    </citation>
    <scope>NUCLEOTIDE SEQUENCE</scope>
    <source>
        <strain evidence="2">FL130A</strain>
    </source>
</reference>
<evidence type="ECO:0000256" key="1">
    <source>
        <dbReference type="SAM" id="SignalP"/>
    </source>
</evidence>
<accession>A0A9N9H2X9</accession>
<protein>
    <submittedName>
        <fullName evidence="2">1138_t:CDS:1</fullName>
    </submittedName>
</protein>
<dbReference type="OrthoDB" id="2433997at2759"/>
<gene>
    <name evidence="2" type="ORF">ALEPTO_LOCUS9952</name>
</gene>
<keyword evidence="1" id="KW-0732">Signal</keyword>
<comment type="caution">
    <text evidence="2">The sequence shown here is derived from an EMBL/GenBank/DDBJ whole genome shotgun (WGS) entry which is preliminary data.</text>
</comment>
<keyword evidence="3" id="KW-1185">Reference proteome</keyword>
<sequence>MKTFITVLVLIISSVFAVPYAFIERQDACDGFRITSPTQSGLQWTNGQCYQISFDGGNSPAGTYKVTSIDLIDTSGNIIQQQWTGSVDPATQGYTPNFNLNLGSSPKNGDYKLRLYIQKTDGSATCNRDTVTFTGIYNQNSGFDKCP</sequence>
<dbReference type="EMBL" id="CAJVPS010009308">
    <property type="protein sequence ID" value="CAG8649128.1"/>
    <property type="molecule type" value="Genomic_DNA"/>
</dbReference>
<evidence type="ECO:0000313" key="3">
    <source>
        <dbReference type="Proteomes" id="UP000789508"/>
    </source>
</evidence>
<feature type="signal peptide" evidence="1">
    <location>
        <begin position="1"/>
        <end position="17"/>
    </location>
</feature>